<dbReference type="Proteomes" id="UP000015664">
    <property type="component" value="Unassembled WGS sequence"/>
</dbReference>
<sequence>MTKIKSEDRLLESVIAGAQRVINGKDELNKINPNC</sequence>
<reference evidence="1 2" key="1">
    <citation type="journal article" date="2013" name="ISME J.">
        <title>Multifactorial diversity sustains microbial community stability.</title>
        <authorList>
            <person name="Erkus O."/>
            <person name="de Jager V.C."/>
            <person name="Spus M."/>
            <person name="van Alen-Boerrigter I.J."/>
            <person name="van Rijswijck I.M."/>
            <person name="Hazelwood L."/>
            <person name="Janssen P.W."/>
            <person name="van Hijum S.A."/>
            <person name="Kleerebezem M."/>
            <person name="Smid E.J."/>
        </authorList>
    </citation>
    <scope>NUCLEOTIDE SEQUENCE [LARGE SCALE GENOMIC DNA]</scope>
    <source>
        <strain evidence="1 2">TIFN3</strain>
    </source>
</reference>
<name>T0VI45_LACLC</name>
<protein>
    <submittedName>
        <fullName evidence="1">Uncharacterized protein</fullName>
    </submittedName>
</protein>
<evidence type="ECO:0000313" key="1">
    <source>
        <dbReference type="EMBL" id="EQC95502.1"/>
    </source>
</evidence>
<proteinExistence type="predicted"/>
<gene>
    <name evidence="1" type="ORF">LLT3_06015</name>
</gene>
<comment type="caution">
    <text evidence="1">The sequence shown here is derived from an EMBL/GenBank/DDBJ whole genome shotgun (WGS) entry which is preliminary data.</text>
</comment>
<dbReference type="AlphaFoldDB" id="T0VI45"/>
<evidence type="ECO:0000313" key="2">
    <source>
        <dbReference type="Proteomes" id="UP000015664"/>
    </source>
</evidence>
<accession>T0VI45</accession>
<organism evidence="1 2">
    <name type="scientific">Lactococcus cremoris subsp. cremoris TIFN3</name>
    <dbReference type="NCBI Taxonomy" id="1234873"/>
    <lineage>
        <taxon>Bacteria</taxon>
        <taxon>Bacillati</taxon>
        <taxon>Bacillota</taxon>
        <taxon>Bacilli</taxon>
        <taxon>Lactobacillales</taxon>
        <taxon>Streptococcaceae</taxon>
        <taxon>Lactococcus</taxon>
        <taxon>Lactococcus cremoris subsp. cremoris</taxon>
    </lineage>
</organism>
<dbReference type="EMBL" id="ATBE01000169">
    <property type="protein sequence ID" value="EQC95502.1"/>
    <property type="molecule type" value="Genomic_DNA"/>
</dbReference>